<accession>A0A2H0A1M2</accession>
<gene>
    <name evidence="1" type="ORF">COX18_10400</name>
</gene>
<dbReference type="AlphaFoldDB" id="A0A2H0A1M2"/>
<name>A0A2H0A1M2_9BACT</name>
<organism evidence="1 2">
    <name type="scientific">Candidatus Desantisbacteria bacterium CG23_combo_of_CG06-09_8_20_14_all_40_23</name>
    <dbReference type="NCBI Taxonomy" id="1974550"/>
    <lineage>
        <taxon>Bacteria</taxon>
        <taxon>Candidatus Desantisiibacteriota</taxon>
    </lineage>
</organism>
<proteinExistence type="predicted"/>
<dbReference type="Proteomes" id="UP000231067">
    <property type="component" value="Unassembled WGS sequence"/>
</dbReference>
<reference evidence="1 2" key="1">
    <citation type="submission" date="2017-09" db="EMBL/GenBank/DDBJ databases">
        <title>Depth-based differentiation of microbial function through sediment-hosted aquifers and enrichment of novel symbionts in the deep terrestrial subsurface.</title>
        <authorList>
            <person name="Probst A.J."/>
            <person name="Ladd B."/>
            <person name="Jarett J.K."/>
            <person name="Geller-Mcgrath D.E."/>
            <person name="Sieber C.M."/>
            <person name="Emerson J.B."/>
            <person name="Anantharaman K."/>
            <person name="Thomas B.C."/>
            <person name="Malmstrom R."/>
            <person name="Stieglmeier M."/>
            <person name="Klingl A."/>
            <person name="Woyke T."/>
            <person name="Ryan C.M."/>
            <person name="Banfield J.F."/>
        </authorList>
    </citation>
    <scope>NUCLEOTIDE SEQUENCE [LARGE SCALE GENOMIC DNA]</scope>
    <source>
        <strain evidence="1">CG23_combo_of_CG06-09_8_20_14_all_40_23</strain>
    </source>
</reference>
<dbReference type="EMBL" id="PCSH01000177">
    <property type="protein sequence ID" value="PIP39344.1"/>
    <property type="molecule type" value="Genomic_DNA"/>
</dbReference>
<evidence type="ECO:0000313" key="1">
    <source>
        <dbReference type="EMBL" id="PIP39344.1"/>
    </source>
</evidence>
<sequence>MIRRHINRVKRTYTRARGGISSIFQNPIAIGAITAAIKNTINGQPPINIQNIQRRVTQPNAKNPLIYLLTGYFLKNKPLMAIGAFQIVDPPVSDDINDMSDEEIEAMAEGEEEEEDKKICIH</sequence>
<protein>
    <submittedName>
        <fullName evidence="1">Uncharacterized protein</fullName>
    </submittedName>
</protein>
<comment type="caution">
    <text evidence="1">The sequence shown here is derived from an EMBL/GenBank/DDBJ whole genome shotgun (WGS) entry which is preliminary data.</text>
</comment>
<evidence type="ECO:0000313" key="2">
    <source>
        <dbReference type="Proteomes" id="UP000231067"/>
    </source>
</evidence>